<sequence>MDVSPQTAIDAAIAGNWKEAIKINLEIIKQNPKDVEALNRLARAYLETGLKTKARVTYENVLKLDKFNSIAAKNVALIKSSRLQHAKTLLHPASPPLFLEEPGVTKTITLIRLGDPKTVSSLHPGEPVSITCRGHAVSVISSSGAYLGRLPDDLSSRLRTFIKGGNRYEGWVKSVDPKSLKIFLRETYRHSKYKNTPSFPLTEKLTYAAFTPPELVHDEKPQVTTTEEDTEFTSDYPEEERL</sequence>
<dbReference type="Gene3D" id="1.25.40.10">
    <property type="entry name" value="Tetratricopeptide repeat domain"/>
    <property type="match status" value="1"/>
</dbReference>
<evidence type="ECO:0000313" key="3">
    <source>
        <dbReference type="Proteomes" id="UP000178176"/>
    </source>
</evidence>
<reference evidence="2 3" key="1">
    <citation type="journal article" date="2016" name="Nat. Commun.">
        <title>Thousands of microbial genomes shed light on interconnected biogeochemical processes in an aquifer system.</title>
        <authorList>
            <person name="Anantharaman K."/>
            <person name="Brown C.T."/>
            <person name="Hug L.A."/>
            <person name="Sharon I."/>
            <person name="Castelle C.J."/>
            <person name="Probst A.J."/>
            <person name="Thomas B.C."/>
            <person name="Singh A."/>
            <person name="Wilkins M.J."/>
            <person name="Karaoz U."/>
            <person name="Brodie E.L."/>
            <person name="Williams K.H."/>
            <person name="Hubbard S.S."/>
            <person name="Banfield J.F."/>
        </authorList>
    </citation>
    <scope>NUCLEOTIDE SEQUENCE [LARGE SCALE GENOMIC DNA]</scope>
</reference>
<dbReference type="EMBL" id="MEXH01000027">
    <property type="protein sequence ID" value="OGC91867.1"/>
    <property type="molecule type" value="Genomic_DNA"/>
</dbReference>
<feature type="compositionally biased region" description="Acidic residues" evidence="1">
    <location>
        <begin position="226"/>
        <end position="242"/>
    </location>
</feature>
<dbReference type="SUPFAM" id="SSF48452">
    <property type="entry name" value="TPR-like"/>
    <property type="match status" value="1"/>
</dbReference>
<organism evidence="2 3">
    <name type="scientific">Candidatus Amesbacteria bacterium RIFCSPHIGHO2_01_FULL_48_32b</name>
    <dbReference type="NCBI Taxonomy" id="1797253"/>
    <lineage>
        <taxon>Bacteria</taxon>
        <taxon>Candidatus Amesiibacteriota</taxon>
    </lineage>
</organism>
<proteinExistence type="predicted"/>
<dbReference type="Proteomes" id="UP000178176">
    <property type="component" value="Unassembled WGS sequence"/>
</dbReference>
<protein>
    <submittedName>
        <fullName evidence="2">Uncharacterized protein</fullName>
    </submittedName>
</protein>
<dbReference type="AlphaFoldDB" id="A0A1F4YD03"/>
<comment type="caution">
    <text evidence="2">The sequence shown here is derived from an EMBL/GenBank/DDBJ whole genome shotgun (WGS) entry which is preliminary data.</text>
</comment>
<dbReference type="InterPro" id="IPR011990">
    <property type="entry name" value="TPR-like_helical_dom_sf"/>
</dbReference>
<accession>A0A1F4YD03</accession>
<evidence type="ECO:0000256" key="1">
    <source>
        <dbReference type="SAM" id="MobiDB-lite"/>
    </source>
</evidence>
<gene>
    <name evidence="2" type="ORF">A2876_03900</name>
</gene>
<evidence type="ECO:0000313" key="2">
    <source>
        <dbReference type="EMBL" id="OGC91867.1"/>
    </source>
</evidence>
<feature type="region of interest" description="Disordered" evidence="1">
    <location>
        <begin position="216"/>
        <end position="242"/>
    </location>
</feature>
<name>A0A1F4YD03_9BACT</name>
<dbReference type="Pfam" id="PF14559">
    <property type="entry name" value="TPR_19"/>
    <property type="match status" value="1"/>
</dbReference>